<protein>
    <submittedName>
        <fullName evidence="2">Uncharacterized protein</fullName>
    </submittedName>
</protein>
<dbReference type="SUPFAM" id="SSF56399">
    <property type="entry name" value="ADP-ribosylation"/>
    <property type="match status" value="1"/>
</dbReference>
<accession>A0A8J4CWC1</accession>
<sequence length="481" mass="51217">MHGGHRSRRPRRMESDSSSCKNAPADDHAGGLGPSKAVFANIINDDIGYGVVLPDALQRARPQNDEAPVNDEAVKVSCRHDCLSSNEAESIFVGGRSGGECCSGNGDISIAPIKQVLYCNQAFQDVMDLAVKSQASTISDNGPTVEPAADVTRVFERFENGSGQSRARIVRVERVQNDWLWTRYCSRREEAKLVNERYLWCGLNTVNLGNVVVRGFGALGIHRGPLFVANTALALHNAEEEEGQLQQMLVSAAAVEPTATAATVPTKAGGLVPKPPDIQLGLAADATRNHSEAATTAAATETSLQGLLYRFKIPWLSSSVKHVDESPAPPTVAAPSPAVAAALQQAQGPQPLILVQPPLQRQIITTASMPYRVPSPDFPGKSGAVLLCRVVLGHMAIGIGDGHELPPDADSAMDMKMMAASMEKRNTTAALVAGEKRALQSDCGAAEDLAWSMRGAYADDLAVVLRCAAMQAYPEFIVHID</sequence>
<evidence type="ECO:0000313" key="2">
    <source>
        <dbReference type="EMBL" id="GIL91131.1"/>
    </source>
</evidence>
<feature type="compositionally biased region" description="Basic residues" evidence="1">
    <location>
        <begin position="1"/>
        <end position="11"/>
    </location>
</feature>
<name>A0A8J4CWC1_9CHLO</name>
<reference evidence="2" key="1">
    <citation type="journal article" date="2021" name="Proc. Natl. Acad. Sci. U.S.A.">
        <title>Three genomes in the algal genus Volvox reveal the fate of a haploid sex-determining region after a transition to homothallism.</title>
        <authorList>
            <person name="Yamamoto K."/>
            <person name="Hamaji T."/>
            <person name="Kawai-Toyooka H."/>
            <person name="Matsuzaki R."/>
            <person name="Takahashi F."/>
            <person name="Nishimura Y."/>
            <person name="Kawachi M."/>
            <person name="Noguchi H."/>
            <person name="Minakuchi Y."/>
            <person name="Umen J.G."/>
            <person name="Toyoda A."/>
            <person name="Nozaki H."/>
        </authorList>
    </citation>
    <scope>NUCLEOTIDE SEQUENCE</scope>
    <source>
        <strain evidence="2">NIES-3786</strain>
    </source>
</reference>
<dbReference type="Proteomes" id="UP000747110">
    <property type="component" value="Unassembled WGS sequence"/>
</dbReference>
<feature type="region of interest" description="Disordered" evidence="1">
    <location>
        <begin position="1"/>
        <end position="29"/>
    </location>
</feature>
<dbReference type="EMBL" id="BNCP01000062">
    <property type="protein sequence ID" value="GIL91131.1"/>
    <property type="molecule type" value="Genomic_DNA"/>
</dbReference>
<dbReference type="OrthoDB" id="561821at2759"/>
<gene>
    <name evidence="2" type="ORF">Vretifemale_18800</name>
</gene>
<evidence type="ECO:0000256" key="1">
    <source>
        <dbReference type="SAM" id="MobiDB-lite"/>
    </source>
</evidence>
<dbReference type="AlphaFoldDB" id="A0A8J4CWC1"/>
<evidence type="ECO:0000313" key="3">
    <source>
        <dbReference type="Proteomes" id="UP000747110"/>
    </source>
</evidence>
<comment type="caution">
    <text evidence="2">The sequence shown here is derived from an EMBL/GenBank/DDBJ whole genome shotgun (WGS) entry which is preliminary data.</text>
</comment>
<keyword evidence="3" id="KW-1185">Reference proteome</keyword>
<organism evidence="2 3">
    <name type="scientific">Volvox reticuliferus</name>
    <dbReference type="NCBI Taxonomy" id="1737510"/>
    <lineage>
        <taxon>Eukaryota</taxon>
        <taxon>Viridiplantae</taxon>
        <taxon>Chlorophyta</taxon>
        <taxon>core chlorophytes</taxon>
        <taxon>Chlorophyceae</taxon>
        <taxon>CS clade</taxon>
        <taxon>Chlamydomonadales</taxon>
        <taxon>Volvocaceae</taxon>
        <taxon>Volvox</taxon>
    </lineage>
</organism>
<proteinExistence type="predicted"/>
<dbReference type="Gene3D" id="3.90.228.10">
    <property type="match status" value="1"/>
</dbReference>